<evidence type="ECO:0000313" key="4">
    <source>
        <dbReference type="EMBL" id="RSM76771.1"/>
    </source>
</evidence>
<protein>
    <submittedName>
        <fullName evidence="4">Ankyrin repeat domain-containing protein</fullName>
    </submittedName>
</protein>
<dbReference type="PANTHER" id="PTHR24198:SF165">
    <property type="entry name" value="ANKYRIN REPEAT-CONTAINING PROTEIN-RELATED"/>
    <property type="match status" value="1"/>
</dbReference>
<gene>
    <name evidence="4" type="ORF">DMH04_36270</name>
</gene>
<dbReference type="Pfam" id="PF12796">
    <property type="entry name" value="Ank_2"/>
    <property type="match status" value="1"/>
</dbReference>
<evidence type="ECO:0000256" key="3">
    <source>
        <dbReference type="PROSITE-ProRule" id="PRU00023"/>
    </source>
</evidence>
<evidence type="ECO:0000313" key="5">
    <source>
        <dbReference type="Proteomes" id="UP000287547"/>
    </source>
</evidence>
<dbReference type="InterPro" id="IPR002110">
    <property type="entry name" value="Ankyrin_rpt"/>
</dbReference>
<organism evidence="4 5">
    <name type="scientific">Kibdelosporangium aridum</name>
    <dbReference type="NCBI Taxonomy" id="2030"/>
    <lineage>
        <taxon>Bacteria</taxon>
        <taxon>Bacillati</taxon>
        <taxon>Actinomycetota</taxon>
        <taxon>Actinomycetes</taxon>
        <taxon>Pseudonocardiales</taxon>
        <taxon>Pseudonocardiaceae</taxon>
        <taxon>Kibdelosporangium</taxon>
    </lineage>
</organism>
<dbReference type="AlphaFoldDB" id="A0A428YZF3"/>
<evidence type="ECO:0000256" key="2">
    <source>
        <dbReference type="ARBA" id="ARBA00023043"/>
    </source>
</evidence>
<reference evidence="4 5" key="1">
    <citation type="submission" date="2018-05" db="EMBL/GenBank/DDBJ databases">
        <title>Evolution of GPA BGCs.</title>
        <authorList>
            <person name="Waglechner N."/>
            <person name="Wright G.D."/>
        </authorList>
    </citation>
    <scope>NUCLEOTIDE SEQUENCE [LARGE SCALE GENOMIC DNA]</scope>
    <source>
        <strain evidence="4 5">A82846</strain>
    </source>
</reference>
<dbReference type="SMART" id="SM00248">
    <property type="entry name" value="ANK"/>
    <property type="match status" value="2"/>
</dbReference>
<dbReference type="Proteomes" id="UP000287547">
    <property type="component" value="Unassembled WGS sequence"/>
</dbReference>
<feature type="repeat" description="ANK" evidence="3">
    <location>
        <begin position="467"/>
        <end position="500"/>
    </location>
</feature>
<sequence>MKAVLEPDVSNSWVRARRFGVPPSMIELATERRLAGDWRGACAAAQVDVAFDLDEVAERFGVEVAVKLLEDLTVLAPDLVRWHMPRFLEGLDTLLTRRKVVLASYGDRVGPLLYVRTPDRPGGPQRLRLEVGYIETAEHPVNWATSRYLWDATQSDDLRVRCGGGDRAPFFNADGSRAKLPTSDPGTGDPAARTEWLTVLQENDQLDDAFAAAGLALDTTYGDVSRYFKRWPFVLSRLADEVRMLSAWDRQVRYAYRFNYYNVMVVDVGRGRLSVYGRNHMDAAGLPELPHVIAHRLPDLDLLRTGKITPDHLHPLVRSALFPKLPEREPVPRYELNPIRVRCQGVWHLIAPRDGIISGPHTEQEHRREQALQALGGTASGCFRVRTAWAEGGKLPKHLRLLRKEIFGRARHGDTAGVIELLDAGIDIRVRDASKRTLLHHIHLVDHRLLLQRLLDAGLDLEATDQNGRTPLYYAATEGGSTEVVTALVDAGARTEALAKEKADRLQWIRNLIDRTGRTDLDYLLDEST</sequence>
<dbReference type="PROSITE" id="PS50297">
    <property type="entry name" value="ANK_REP_REGION"/>
    <property type="match status" value="1"/>
</dbReference>
<dbReference type="RefSeq" id="WP_051793078.1">
    <property type="nucleotide sequence ID" value="NZ_QHKI01000043.1"/>
</dbReference>
<dbReference type="PANTHER" id="PTHR24198">
    <property type="entry name" value="ANKYRIN REPEAT AND PROTEIN KINASE DOMAIN-CONTAINING PROTEIN"/>
    <property type="match status" value="1"/>
</dbReference>
<keyword evidence="1" id="KW-0677">Repeat</keyword>
<proteinExistence type="predicted"/>
<comment type="caution">
    <text evidence="4">The sequence shown here is derived from an EMBL/GenBank/DDBJ whole genome shotgun (WGS) entry which is preliminary data.</text>
</comment>
<dbReference type="EMBL" id="QHKI01000043">
    <property type="protein sequence ID" value="RSM76771.1"/>
    <property type="molecule type" value="Genomic_DNA"/>
</dbReference>
<dbReference type="Gene3D" id="1.25.40.20">
    <property type="entry name" value="Ankyrin repeat-containing domain"/>
    <property type="match status" value="1"/>
</dbReference>
<dbReference type="SUPFAM" id="SSF48403">
    <property type="entry name" value="Ankyrin repeat"/>
    <property type="match status" value="1"/>
</dbReference>
<keyword evidence="2 3" id="KW-0040">ANK repeat</keyword>
<accession>A0A428YZF3</accession>
<dbReference type="PROSITE" id="PS50088">
    <property type="entry name" value="ANK_REPEAT"/>
    <property type="match status" value="1"/>
</dbReference>
<evidence type="ECO:0000256" key="1">
    <source>
        <dbReference type="ARBA" id="ARBA00022737"/>
    </source>
</evidence>
<dbReference type="InterPro" id="IPR036770">
    <property type="entry name" value="Ankyrin_rpt-contain_sf"/>
</dbReference>
<name>A0A428YZF3_KIBAR</name>